<keyword evidence="1" id="KW-0678">Repressor</keyword>
<evidence type="ECO:0000256" key="2">
    <source>
        <dbReference type="ARBA" id="ARBA00023015"/>
    </source>
</evidence>
<dbReference type="SUPFAM" id="SSF46689">
    <property type="entry name" value="Homeodomain-like"/>
    <property type="match status" value="1"/>
</dbReference>
<dbReference type="Gene3D" id="1.10.357.10">
    <property type="entry name" value="Tetracycline Repressor, domain 2"/>
    <property type="match status" value="1"/>
</dbReference>
<keyword evidence="4" id="KW-0804">Transcription</keyword>
<evidence type="ECO:0000313" key="7">
    <source>
        <dbReference type="EMBL" id="KJL37543.1"/>
    </source>
</evidence>
<protein>
    <submittedName>
        <fullName evidence="7">HTH-type transcriptional regulator TtgR</fullName>
    </submittedName>
</protein>
<dbReference type="PROSITE" id="PS50977">
    <property type="entry name" value="HTH_TETR_2"/>
    <property type="match status" value="1"/>
</dbReference>
<dbReference type="Proteomes" id="UP000033956">
    <property type="component" value="Unassembled WGS sequence"/>
</dbReference>
<dbReference type="EMBL" id="JYIZ01000057">
    <property type="protein sequence ID" value="KJL37543.1"/>
    <property type="molecule type" value="Genomic_DNA"/>
</dbReference>
<evidence type="ECO:0000256" key="4">
    <source>
        <dbReference type="ARBA" id="ARBA00023163"/>
    </source>
</evidence>
<dbReference type="InterPro" id="IPR039538">
    <property type="entry name" value="BetI_C"/>
</dbReference>
<dbReference type="Pfam" id="PF00440">
    <property type="entry name" value="TetR_N"/>
    <property type="match status" value="1"/>
</dbReference>
<reference evidence="7 8" key="1">
    <citation type="submission" date="2015-02" db="EMBL/GenBank/DDBJ databases">
        <title>Draft genome sequences of ten Microbacterium spp. with emphasis on heavy metal contaminated environments.</title>
        <authorList>
            <person name="Corretto E."/>
        </authorList>
    </citation>
    <scope>NUCLEOTIDE SEQUENCE [LARGE SCALE GENOMIC DNA]</scope>
    <source>
        <strain evidence="7 8">DSM 12510</strain>
    </source>
</reference>
<feature type="domain" description="HTH tetR-type" evidence="6">
    <location>
        <begin position="10"/>
        <end position="70"/>
    </location>
</feature>
<keyword evidence="2" id="KW-0805">Transcription regulation</keyword>
<evidence type="ECO:0000256" key="5">
    <source>
        <dbReference type="PROSITE-ProRule" id="PRU00335"/>
    </source>
</evidence>
<dbReference type="InterPro" id="IPR036271">
    <property type="entry name" value="Tet_transcr_reg_TetR-rel_C_sf"/>
</dbReference>
<accession>A0A0M2H1V2</accession>
<dbReference type="PATRIC" id="fig|92835.4.peg.3332"/>
<dbReference type="Pfam" id="PF13977">
    <property type="entry name" value="TetR_C_6"/>
    <property type="match status" value="1"/>
</dbReference>
<proteinExistence type="predicted"/>
<gene>
    <name evidence="7" type="primary">ttgR_2</name>
    <name evidence="7" type="ORF">RS81_03300</name>
</gene>
<evidence type="ECO:0000313" key="8">
    <source>
        <dbReference type="Proteomes" id="UP000033956"/>
    </source>
</evidence>
<evidence type="ECO:0000256" key="1">
    <source>
        <dbReference type="ARBA" id="ARBA00022491"/>
    </source>
</evidence>
<dbReference type="PANTHER" id="PTHR47506">
    <property type="entry name" value="TRANSCRIPTIONAL REGULATORY PROTEIN"/>
    <property type="match status" value="1"/>
</dbReference>
<dbReference type="InterPro" id="IPR001647">
    <property type="entry name" value="HTH_TetR"/>
</dbReference>
<organism evidence="7 8">
    <name type="scientific">Microbacterium terrae</name>
    <dbReference type="NCBI Taxonomy" id="69369"/>
    <lineage>
        <taxon>Bacteria</taxon>
        <taxon>Bacillati</taxon>
        <taxon>Actinomycetota</taxon>
        <taxon>Actinomycetes</taxon>
        <taxon>Micrococcales</taxon>
        <taxon>Microbacteriaceae</taxon>
        <taxon>Microbacterium</taxon>
    </lineage>
</organism>
<dbReference type="SUPFAM" id="SSF48498">
    <property type="entry name" value="Tetracyclin repressor-like, C-terminal domain"/>
    <property type="match status" value="1"/>
</dbReference>
<dbReference type="RefSeq" id="WP_052682633.1">
    <property type="nucleotide sequence ID" value="NZ_BAAAUP010000002.1"/>
</dbReference>
<dbReference type="InterPro" id="IPR009057">
    <property type="entry name" value="Homeodomain-like_sf"/>
</dbReference>
<name>A0A0M2H1V2_9MICO</name>
<evidence type="ECO:0000256" key="3">
    <source>
        <dbReference type="ARBA" id="ARBA00023125"/>
    </source>
</evidence>
<feature type="DNA-binding region" description="H-T-H motif" evidence="5">
    <location>
        <begin position="33"/>
        <end position="52"/>
    </location>
</feature>
<comment type="caution">
    <text evidence="7">The sequence shown here is derived from an EMBL/GenBank/DDBJ whole genome shotgun (WGS) entry which is preliminary data.</text>
</comment>
<dbReference type="AlphaFoldDB" id="A0A0M2H1V2"/>
<dbReference type="PANTHER" id="PTHR47506:SF6">
    <property type="entry name" value="HTH-TYPE TRANSCRIPTIONAL REPRESSOR NEMR"/>
    <property type="match status" value="1"/>
</dbReference>
<dbReference type="GO" id="GO:0003677">
    <property type="term" value="F:DNA binding"/>
    <property type="evidence" value="ECO:0007669"/>
    <property type="project" value="UniProtKB-UniRule"/>
</dbReference>
<dbReference type="PRINTS" id="PR00455">
    <property type="entry name" value="HTHTETR"/>
</dbReference>
<keyword evidence="3 5" id="KW-0238">DNA-binding</keyword>
<evidence type="ECO:0000259" key="6">
    <source>
        <dbReference type="PROSITE" id="PS50977"/>
    </source>
</evidence>
<keyword evidence="8" id="KW-1185">Reference proteome</keyword>
<sequence length="199" mass="22052">MVVTKYPKGIAKTEEILTVALRVVAEKGYNRATIRELAEAAGLSKTGLLHHFGSKEELFAEILRRRDQSDEAQMQSGVTEGSAPQLADLPRISASVPGLVQLYTRFSAEASDPEHSAHAFFRDRYERARRRSQEVLEGFRADGRLPESVDPARAATALVALLDGIQLQWLYDPESIDMVDEVQYFLAQLGLKPTPDPTA</sequence>
<dbReference type="STRING" id="92835.RS81_03300"/>